<evidence type="ECO:0000256" key="9">
    <source>
        <dbReference type="ARBA" id="ARBA00023159"/>
    </source>
</evidence>
<evidence type="ECO:0000256" key="11">
    <source>
        <dbReference type="ARBA" id="ARBA00023211"/>
    </source>
</evidence>
<feature type="domain" description="HTH dtxR-type" evidence="14">
    <location>
        <begin position="1"/>
        <end position="64"/>
    </location>
</feature>
<dbReference type="Pfam" id="PF02742">
    <property type="entry name" value="Fe_dep_repr_C"/>
    <property type="match status" value="1"/>
</dbReference>
<organism evidence="15 16">
    <name type="scientific">Catalinimonas alkaloidigena</name>
    <dbReference type="NCBI Taxonomy" id="1075417"/>
    <lineage>
        <taxon>Bacteria</taxon>
        <taxon>Pseudomonadati</taxon>
        <taxon>Bacteroidota</taxon>
        <taxon>Cytophagia</taxon>
        <taxon>Cytophagales</taxon>
        <taxon>Catalimonadaceae</taxon>
        <taxon>Catalinimonas</taxon>
    </lineage>
</organism>
<dbReference type="InterPro" id="IPR022687">
    <property type="entry name" value="HTH_DTXR"/>
</dbReference>
<dbReference type="InterPro" id="IPR036421">
    <property type="entry name" value="Fe_dep_repressor_sf"/>
</dbReference>
<keyword evidence="11" id="KW-0464">Manganese</keyword>
<dbReference type="SUPFAM" id="SSF47979">
    <property type="entry name" value="Iron-dependent repressor protein, dimerization domain"/>
    <property type="match status" value="1"/>
</dbReference>
<dbReference type="Gene3D" id="1.10.10.10">
    <property type="entry name" value="Winged helix-like DNA-binding domain superfamily/Winged helix DNA-binding domain"/>
    <property type="match status" value="1"/>
</dbReference>
<dbReference type="EMBL" id="FNFO01000013">
    <property type="protein sequence ID" value="SDM42144.1"/>
    <property type="molecule type" value="Genomic_DNA"/>
</dbReference>
<keyword evidence="5" id="KW-0963">Cytoplasm</keyword>
<dbReference type="PROSITE" id="PS50944">
    <property type="entry name" value="HTH_DTXR"/>
    <property type="match status" value="1"/>
</dbReference>
<evidence type="ECO:0000259" key="14">
    <source>
        <dbReference type="PROSITE" id="PS50944"/>
    </source>
</evidence>
<proteinExistence type="inferred from homology"/>
<dbReference type="SMART" id="SM00529">
    <property type="entry name" value="HTH_DTXR"/>
    <property type="match status" value="1"/>
</dbReference>
<dbReference type="InterPro" id="IPR036390">
    <property type="entry name" value="WH_DNA-bd_sf"/>
</dbReference>
<dbReference type="GO" id="GO:0005737">
    <property type="term" value="C:cytoplasm"/>
    <property type="evidence" value="ECO:0007669"/>
    <property type="project" value="UniProtKB-SubCell"/>
</dbReference>
<accession>A0A1G9T322</accession>
<comment type="similarity">
    <text evidence="2">Belongs to the DtxR/MntR family.</text>
</comment>
<dbReference type="InterPro" id="IPR036388">
    <property type="entry name" value="WH-like_DNA-bd_sf"/>
</dbReference>
<dbReference type="SMART" id="SM00899">
    <property type="entry name" value="FeoA"/>
    <property type="match status" value="1"/>
</dbReference>
<dbReference type="Proteomes" id="UP000198510">
    <property type="component" value="Unassembled WGS sequence"/>
</dbReference>
<dbReference type="GO" id="GO:0046914">
    <property type="term" value="F:transition metal ion binding"/>
    <property type="evidence" value="ECO:0007669"/>
    <property type="project" value="InterPro"/>
</dbReference>
<evidence type="ECO:0000256" key="4">
    <source>
        <dbReference type="ARBA" id="ARBA00022386"/>
    </source>
</evidence>
<evidence type="ECO:0000313" key="15">
    <source>
        <dbReference type="EMBL" id="SDM42144.1"/>
    </source>
</evidence>
<comment type="function">
    <text evidence="12">In the presence of manganese, represses expression of mntH and mntS. Up-regulates expression of mntP.</text>
</comment>
<gene>
    <name evidence="15" type="ORF">SAMN05421823_11374</name>
</gene>
<evidence type="ECO:0000256" key="5">
    <source>
        <dbReference type="ARBA" id="ARBA00022490"/>
    </source>
</evidence>
<evidence type="ECO:0000256" key="3">
    <source>
        <dbReference type="ARBA" id="ARBA00011738"/>
    </source>
</evidence>
<dbReference type="InterPro" id="IPR001367">
    <property type="entry name" value="Fe_dep_repressor"/>
</dbReference>
<dbReference type="PANTHER" id="PTHR33238:SF11">
    <property type="entry name" value="TRANSCRIPTIONAL REGULATOR MNTR"/>
    <property type="match status" value="1"/>
</dbReference>
<dbReference type="Gene3D" id="1.10.60.10">
    <property type="entry name" value="Iron dependent repressor, metal binding and dimerisation domain"/>
    <property type="match status" value="1"/>
</dbReference>
<keyword evidence="7" id="KW-0805">Transcription regulation</keyword>
<dbReference type="InterPro" id="IPR050536">
    <property type="entry name" value="DtxR_MntR_Metal-Reg"/>
</dbReference>
<dbReference type="GO" id="GO:0003700">
    <property type="term" value="F:DNA-binding transcription factor activity"/>
    <property type="evidence" value="ECO:0007669"/>
    <property type="project" value="InterPro"/>
</dbReference>
<evidence type="ECO:0000256" key="10">
    <source>
        <dbReference type="ARBA" id="ARBA00023163"/>
    </source>
</evidence>
<evidence type="ECO:0000256" key="13">
    <source>
        <dbReference type="ARBA" id="ARBA00032593"/>
    </source>
</evidence>
<dbReference type="SUPFAM" id="SSF46785">
    <property type="entry name" value="Winged helix' DNA-binding domain"/>
    <property type="match status" value="1"/>
</dbReference>
<name>A0A1G9T322_9BACT</name>
<evidence type="ECO:0000256" key="6">
    <source>
        <dbReference type="ARBA" id="ARBA00022491"/>
    </source>
</evidence>
<sequence length="220" mass="25024">MFTYTEENYLKAIYHLTEGDTASVSTNAIAEAVDTRPASVTDMLRKLAAKDLIHYIKYQGVSLTDSGQAIALQVIRKHRLWETFLVEKLKFQWDQVHEVAEQLEHIQSPLLIERLDELLGYPQFDPHGDPIPDQRGRIQATPRLPLNEAPHHQPLTVEGVRETSPLFLQYLDKLAITIGARVQVLDRVEFDQSLEISIEARPSQIVSREVGENIYVSVDS</sequence>
<comment type="subcellular location">
    <subcellularLocation>
        <location evidence="1">Cytoplasm</location>
    </subcellularLocation>
</comment>
<dbReference type="Gene3D" id="2.30.30.90">
    <property type="match status" value="1"/>
</dbReference>
<evidence type="ECO:0000256" key="7">
    <source>
        <dbReference type="ARBA" id="ARBA00023015"/>
    </source>
</evidence>
<keyword evidence="9" id="KW-0010">Activator</keyword>
<dbReference type="InterPro" id="IPR022689">
    <property type="entry name" value="Iron_dep_repressor"/>
</dbReference>
<dbReference type="OrthoDB" id="9791355at2"/>
<comment type="subunit">
    <text evidence="3">Homodimer.</text>
</comment>
<dbReference type="GO" id="GO:0046983">
    <property type="term" value="F:protein dimerization activity"/>
    <property type="evidence" value="ECO:0007669"/>
    <property type="project" value="InterPro"/>
</dbReference>
<dbReference type="AlphaFoldDB" id="A0A1G9T322"/>
<dbReference type="InterPro" id="IPR007167">
    <property type="entry name" value="Fe-transptr_FeoA-like"/>
</dbReference>
<keyword evidence="8" id="KW-0238">DNA-binding</keyword>
<evidence type="ECO:0000256" key="2">
    <source>
        <dbReference type="ARBA" id="ARBA00007871"/>
    </source>
</evidence>
<keyword evidence="10" id="KW-0804">Transcription</keyword>
<evidence type="ECO:0000256" key="12">
    <source>
        <dbReference type="ARBA" id="ARBA00025185"/>
    </source>
</evidence>
<dbReference type="PANTHER" id="PTHR33238">
    <property type="entry name" value="IRON (METAL) DEPENDENT REPRESSOR, DTXR FAMILY"/>
    <property type="match status" value="1"/>
</dbReference>
<dbReference type="Pfam" id="PF04023">
    <property type="entry name" value="FeoA"/>
    <property type="match status" value="1"/>
</dbReference>
<dbReference type="InterPro" id="IPR038157">
    <property type="entry name" value="FeoA_core_dom"/>
</dbReference>
<dbReference type="STRING" id="1075417.SAMN05421823_11374"/>
<evidence type="ECO:0000313" key="16">
    <source>
        <dbReference type="Proteomes" id="UP000198510"/>
    </source>
</evidence>
<dbReference type="GO" id="GO:0003677">
    <property type="term" value="F:DNA binding"/>
    <property type="evidence" value="ECO:0007669"/>
    <property type="project" value="UniProtKB-KW"/>
</dbReference>
<dbReference type="Pfam" id="PF01325">
    <property type="entry name" value="Fe_dep_repress"/>
    <property type="match status" value="1"/>
</dbReference>
<keyword evidence="6" id="KW-0678">Repressor</keyword>
<keyword evidence="16" id="KW-1185">Reference proteome</keyword>
<evidence type="ECO:0000256" key="8">
    <source>
        <dbReference type="ARBA" id="ARBA00023125"/>
    </source>
</evidence>
<evidence type="ECO:0000256" key="1">
    <source>
        <dbReference type="ARBA" id="ARBA00004496"/>
    </source>
</evidence>
<reference evidence="15 16" key="1">
    <citation type="submission" date="2016-10" db="EMBL/GenBank/DDBJ databases">
        <authorList>
            <person name="de Groot N.N."/>
        </authorList>
    </citation>
    <scope>NUCLEOTIDE SEQUENCE [LARGE SCALE GENOMIC DNA]</scope>
    <source>
        <strain evidence="15 16">DSM 25186</strain>
    </source>
</reference>
<protein>
    <recommendedName>
        <fullName evidence="4">Transcriptional regulator MntR</fullName>
    </recommendedName>
    <alternativeName>
        <fullName evidence="13">Manganese transport regulator</fullName>
    </alternativeName>
</protein>